<evidence type="ECO:0000313" key="3">
    <source>
        <dbReference type="Proteomes" id="UP000290244"/>
    </source>
</evidence>
<accession>A0A4P6P870</accession>
<dbReference type="Proteomes" id="UP000290244">
    <property type="component" value="Chromosome"/>
</dbReference>
<dbReference type="KEGG" id="lsd:EMK97_16915"/>
<dbReference type="AlphaFoldDB" id="A0A4P6P870"/>
<dbReference type="SUPFAM" id="SSF52833">
    <property type="entry name" value="Thioredoxin-like"/>
    <property type="match status" value="1"/>
</dbReference>
<dbReference type="RefSeq" id="WP_130603964.1">
    <property type="nucleotide sequence ID" value="NZ_CP034759.1"/>
</dbReference>
<proteinExistence type="predicted"/>
<gene>
    <name evidence="2" type="ORF">EMK97_16915</name>
</gene>
<name>A0A4P6P870_9GAMM</name>
<evidence type="ECO:0000256" key="1">
    <source>
        <dbReference type="SAM" id="SignalP"/>
    </source>
</evidence>
<feature type="chain" id="PRO_5020767456" evidence="1">
    <location>
        <begin position="28"/>
        <end position="169"/>
    </location>
</feature>
<keyword evidence="3" id="KW-1185">Reference proteome</keyword>
<dbReference type="OrthoDB" id="5732341at2"/>
<dbReference type="InterPro" id="IPR036249">
    <property type="entry name" value="Thioredoxin-like_sf"/>
</dbReference>
<dbReference type="EMBL" id="CP034759">
    <property type="protein sequence ID" value="QBG37298.1"/>
    <property type="molecule type" value="Genomic_DNA"/>
</dbReference>
<sequence length="169" mass="18587">MNVSNLFEKVKSTLMLGLLSASVSVLATPVQALPFQLKPLTAEQSLAVKQASALATIAMIYQPDCSWCKKQGKTLAKAFEQCQASVNIVLVGTQGNARQLKKELKYYHNGIPAYKADRQFLRKIGGYQASPTTLIFDEHGELIVKKRGFIDEDKLANALSIVSRNKCLI</sequence>
<reference evidence="2 3" key="1">
    <citation type="submission" date="2018-12" db="EMBL/GenBank/DDBJ databases">
        <title>Complete genome of Litorilituus sediminis.</title>
        <authorList>
            <person name="Liu A."/>
            <person name="Rong J."/>
        </authorList>
    </citation>
    <scope>NUCLEOTIDE SEQUENCE [LARGE SCALE GENOMIC DNA]</scope>
    <source>
        <strain evidence="2 3">JCM 17549</strain>
    </source>
</reference>
<dbReference type="Gene3D" id="3.40.30.10">
    <property type="entry name" value="Glutaredoxin"/>
    <property type="match status" value="1"/>
</dbReference>
<organism evidence="2 3">
    <name type="scientific">Litorilituus sediminis</name>
    <dbReference type="NCBI Taxonomy" id="718192"/>
    <lineage>
        <taxon>Bacteria</taxon>
        <taxon>Pseudomonadati</taxon>
        <taxon>Pseudomonadota</taxon>
        <taxon>Gammaproteobacteria</taxon>
        <taxon>Alteromonadales</taxon>
        <taxon>Colwelliaceae</taxon>
        <taxon>Litorilituus</taxon>
    </lineage>
</organism>
<evidence type="ECO:0000313" key="2">
    <source>
        <dbReference type="EMBL" id="QBG37298.1"/>
    </source>
</evidence>
<feature type="signal peptide" evidence="1">
    <location>
        <begin position="1"/>
        <end position="27"/>
    </location>
</feature>
<keyword evidence="1" id="KW-0732">Signal</keyword>
<protein>
    <submittedName>
        <fullName evidence="2">Thioredoxin family protein</fullName>
    </submittedName>
</protein>